<proteinExistence type="predicted"/>
<accession>A0A453DLL3</accession>
<organism evidence="1 2">
    <name type="scientific">Aegilops tauschii subsp. strangulata</name>
    <name type="common">Goatgrass</name>
    <dbReference type="NCBI Taxonomy" id="200361"/>
    <lineage>
        <taxon>Eukaryota</taxon>
        <taxon>Viridiplantae</taxon>
        <taxon>Streptophyta</taxon>
        <taxon>Embryophyta</taxon>
        <taxon>Tracheophyta</taxon>
        <taxon>Spermatophyta</taxon>
        <taxon>Magnoliopsida</taxon>
        <taxon>Liliopsida</taxon>
        <taxon>Poales</taxon>
        <taxon>Poaceae</taxon>
        <taxon>BOP clade</taxon>
        <taxon>Pooideae</taxon>
        <taxon>Triticodae</taxon>
        <taxon>Triticeae</taxon>
        <taxon>Triticinae</taxon>
        <taxon>Aegilops</taxon>
    </lineage>
</organism>
<reference evidence="2" key="1">
    <citation type="journal article" date="2014" name="Science">
        <title>Ancient hybridizations among the ancestral genomes of bread wheat.</title>
        <authorList>
            <consortium name="International Wheat Genome Sequencing Consortium,"/>
            <person name="Marcussen T."/>
            <person name="Sandve S.R."/>
            <person name="Heier L."/>
            <person name="Spannagl M."/>
            <person name="Pfeifer M."/>
            <person name="Jakobsen K.S."/>
            <person name="Wulff B.B."/>
            <person name="Steuernagel B."/>
            <person name="Mayer K.F."/>
            <person name="Olsen O.A."/>
        </authorList>
    </citation>
    <scope>NUCLEOTIDE SEQUENCE [LARGE SCALE GENOMIC DNA]</scope>
    <source>
        <strain evidence="2">cv. AL8/78</strain>
    </source>
</reference>
<sequence>DFRQASYFALGKNKTLLCEPGEKRILTSITKLSHLKVGLFGSRKCYSLYGFRQSEFIYY</sequence>
<dbReference type="Gramene" id="AET2Gv21297600.2">
    <property type="protein sequence ID" value="AET2Gv21297600.2"/>
    <property type="gene ID" value="AET2Gv21297600"/>
</dbReference>
<evidence type="ECO:0000313" key="2">
    <source>
        <dbReference type="Proteomes" id="UP000015105"/>
    </source>
</evidence>
<reference evidence="2" key="2">
    <citation type="journal article" date="2017" name="Nat. Plants">
        <title>The Aegilops tauschii genome reveals multiple impacts of transposons.</title>
        <authorList>
            <person name="Zhao G."/>
            <person name="Zou C."/>
            <person name="Li K."/>
            <person name="Wang K."/>
            <person name="Li T."/>
            <person name="Gao L."/>
            <person name="Zhang X."/>
            <person name="Wang H."/>
            <person name="Yang Z."/>
            <person name="Liu X."/>
            <person name="Jiang W."/>
            <person name="Mao L."/>
            <person name="Kong X."/>
            <person name="Jiao Y."/>
            <person name="Jia J."/>
        </authorList>
    </citation>
    <scope>NUCLEOTIDE SEQUENCE [LARGE SCALE GENOMIC DNA]</scope>
    <source>
        <strain evidence="2">cv. AL8/78</strain>
    </source>
</reference>
<dbReference type="EnsemblPlants" id="AET2Gv21297600.2">
    <property type="protein sequence ID" value="AET2Gv21297600.2"/>
    <property type="gene ID" value="AET2Gv21297600"/>
</dbReference>
<reference evidence="1" key="5">
    <citation type="journal article" date="2021" name="G3 (Bethesda)">
        <title>Aegilops tauschii genome assembly Aet v5.0 features greater sequence contiguity and improved annotation.</title>
        <authorList>
            <person name="Wang L."/>
            <person name="Zhu T."/>
            <person name="Rodriguez J.C."/>
            <person name="Deal K.R."/>
            <person name="Dubcovsky J."/>
            <person name="McGuire P.E."/>
            <person name="Lux T."/>
            <person name="Spannagl M."/>
            <person name="Mayer K.F.X."/>
            <person name="Baldrich P."/>
            <person name="Meyers B.C."/>
            <person name="Huo N."/>
            <person name="Gu Y.Q."/>
            <person name="Zhou H."/>
            <person name="Devos K.M."/>
            <person name="Bennetzen J.L."/>
            <person name="Unver T."/>
            <person name="Budak H."/>
            <person name="Gulick P.J."/>
            <person name="Galiba G."/>
            <person name="Kalapos B."/>
            <person name="Nelson D.R."/>
            <person name="Li P."/>
            <person name="You F.M."/>
            <person name="Luo M.C."/>
            <person name="Dvorak J."/>
        </authorList>
    </citation>
    <scope>NUCLEOTIDE SEQUENCE [LARGE SCALE GENOMIC DNA]</scope>
    <source>
        <strain evidence="1">cv. AL8/78</strain>
    </source>
</reference>
<reference evidence="1" key="4">
    <citation type="submission" date="2019-03" db="UniProtKB">
        <authorList>
            <consortium name="EnsemblPlants"/>
        </authorList>
    </citation>
    <scope>IDENTIFICATION</scope>
</reference>
<keyword evidence="2" id="KW-1185">Reference proteome</keyword>
<name>A0A453DLL3_AEGTS</name>
<dbReference type="AlphaFoldDB" id="A0A453DLL3"/>
<dbReference type="Proteomes" id="UP000015105">
    <property type="component" value="Chromosome 2D"/>
</dbReference>
<evidence type="ECO:0000313" key="1">
    <source>
        <dbReference type="EnsemblPlants" id="AET2Gv21297600.2"/>
    </source>
</evidence>
<protein>
    <submittedName>
        <fullName evidence="1">Uncharacterized protein</fullName>
    </submittedName>
</protein>
<reference evidence="1" key="3">
    <citation type="journal article" date="2017" name="Nature">
        <title>Genome sequence of the progenitor of the wheat D genome Aegilops tauschii.</title>
        <authorList>
            <person name="Luo M.C."/>
            <person name="Gu Y.Q."/>
            <person name="Puiu D."/>
            <person name="Wang H."/>
            <person name="Twardziok S.O."/>
            <person name="Deal K.R."/>
            <person name="Huo N."/>
            <person name="Zhu T."/>
            <person name="Wang L."/>
            <person name="Wang Y."/>
            <person name="McGuire P.E."/>
            <person name="Liu S."/>
            <person name="Long H."/>
            <person name="Ramasamy R.K."/>
            <person name="Rodriguez J.C."/>
            <person name="Van S.L."/>
            <person name="Yuan L."/>
            <person name="Wang Z."/>
            <person name="Xia Z."/>
            <person name="Xiao L."/>
            <person name="Anderson O.D."/>
            <person name="Ouyang S."/>
            <person name="Liang Y."/>
            <person name="Zimin A.V."/>
            <person name="Pertea G."/>
            <person name="Qi P."/>
            <person name="Bennetzen J.L."/>
            <person name="Dai X."/>
            <person name="Dawson M.W."/>
            <person name="Muller H.G."/>
            <person name="Kugler K."/>
            <person name="Rivarola-Duarte L."/>
            <person name="Spannagl M."/>
            <person name="Mayer K.F.X."/>
            <person name="Lu F.H."/>
            <person name="Bevan M.W."/>
            <person name="Leroy P."/>
            <person name="Li P."/>
            <person name="You F.M."/>
            <person name="Sun Q."/>
            <person name="Liu Z."/>
            <person name="Lyons E."/>
            <person name="Wicker T."/>
            <person name="Salzberg S.L."/>
            <person name="Devos K.M."/>
            <person name="Dvorak J."/>
        </authorList>
    </citation>
    <scope>NUCLEOTIDE SEQUENCE [LARGE SCALE GENOMIC DNA]</scope>
    <source>
        <strain evidence="1">cv. AL8/78</strain>
    </source>
</reference>